<evidence type="ECO:0000313" key="12">
    <source>
        <dbReference type="EMBL" id="SUB80153.1"/>
    </source>
</evidence>
<dbReference type="Proteomes" id="UP000255283">
    <property type="component" value="Unassembled WGS sequence"/>
</dbReference>
<accession>A0AAQ1ZJA4</accession>
<dbReference type="GO" id="GO:0098797">
    <property type="term" value="C:plasma membrane protein complex"/>
    <property type="evidence" value="ECO:0007669"/>
    <property type="project" value="TreeGrafter"/>
</dbReference>
<dbReference type="Gene3D" id="3.30.1150.10">
    <property type="match status" value="1"/>
</dbReference>
<evidence type="ECO:0000256" key="9">
    <source>
        <dbReference type="ARBA" id="ARBA00023136"/>
    </source>
</evidence>
<evidence type="ECO:0000256" key="2">
    <source>
        <dbReference type="ARBA" id="ARBA00006555"/>
    </source>
</evidence>
<reference evidence="12 13" key="1">
    <citation type="submission" date="2018-06" db="EMBL/GenBank/DDBJ databases">
        <authorList>
            <consortium name="Pathogen Informatics"/>
            <person name="Doyle S."/>
        </authorList>
    </citation>
    <scope>NUCLEOTIDE SEQUENCE [LARGE SCALE GENOMIC DNA]</scope>
    <source>
        <strain evidence="12 13">NCTC13063</strain>
    </source>
</reference>
<dbReference type="AlphaFoldDB" id="A0AAQ1ZJA4"/>
<name>A0AAQ1ZJA4_9BACT</name>
<keyword evidence="5" id="KW-0997">Cell inner membrane</keyword>
<evidence type="ECO:0000256" key="4">
    <source>
        <dbReference type="ARBA" id="ARBA00022475"/>
    </source>
</evidence>
<dbReference type="Pfam" id="PF03544">
    <property type="entry name" value="TonB_C"/>
    <property type="match status" value="1"/>
</dbReference>
<evidence type="ECO:0000313" key="13">
    <source>
        <dbReference type="Proteomes" id="UP000255283"/>
    </source>
</evidence>
<comment type="caution">
    <text evidence="12">The sequence shown here is derived from an EMBL/GenBank/DDBJ whole genome shotgun (WGS) entry which is preliminary data.</text>
</comment>
<evidence type="ECO:0000256" key="5">
    <source>
        <dbReference type="ARBA" id="ARBA00022519"/>
    </source>
</evidence>
<keyword evidence="7" id="KW-0653">Protein transport</keyword>
<keyword evidence="9 10" id="KW-0472">Membrane</keyword>
<dbReference type="InterPro" id="IPR051045">
    <property type="entry name" value="TonB-dependent_transducer"/>
</dbReference>
<dbReference type="PANTHER" id="PTHR33446">
    <property type="entry name" value="PROTEIN TONB-RELATED"/>
    <property type="match status" value="1"/>
</dbReference>
<keyword evidence="3" id="KW-0813">Transport</keyword>
<feature type="transmembrane region" description="Helical" evidence="10">
    <location>
        <begin position="12"/>
        <end position="31"/>
    </location>
</feature>
<dbReference type="GO" id="GO:0055085">
    <property type="term" value="P:transmembrane transport"/>
    <property type="evidence" value="ECO:0007669"/>
    <property type="project" value="InterPro"/>
</dbReference>
<keyword evidence="4" id="KW-1003">Cell membrane</keyword>
<dbReference type="PROSITE" id="PS52015">
    <property type="entry name" value="TONB_CTD"/>
    <property type="match status" value="1"/>
</dbReference>
<gene>
    <name evidence="12" type="ORF">NCTC13063_01435</name>
</gene>
<dbReference type="RefSeq" id="WP_115153700.1">
    <property type="nucleotide sequence ID" value="NZ_DBFWLE010000024.1"/>
</dbReference>
<keyword evidence="6 10" id="KW-0812">Transmembrane</keyword>
<protein>
    <submittedName>
        <fullName evidence="12">TonB family C-terminal domain</fullName>
    </submittedName>
</protein>
<evidence type="ECO:0000259" key="11">
    <source>
        <dbReference type="PROSITE" id="PS52015"/>
    </source>
</evidence>
<comment type="subcellular location">
    <subcellularLocation>
        <location evidence="1">Cell inner membrane</location>
        <topology evidence="1">Single-pass membrane protein</topology>
        <orientation evidence="1">Periplasmic side</orientation>
    </subcellularLocation>
</comment>
<evidence type="ECO:0000256" key="3">
    <source>
        <dbReference type="ARBA" id="ARBA00022448"/>
    </source>
</evidence>
<dbReference type="GO" id="GO:0015031">
    <property type="term" value="P:protein transport"/>
    <property type="evidence" value="ECO:0007669"/>
    <property type="project" value="UniProtKB-KW"/>
</dbReference>
<evidence type="ECO:0000256" key="1">
    <source>
        <dbReference type="ARBA" id="ARBA00004383"/>
    </source>
</evidence>
<evidence type="ECO:0000256" key="6">
    <source>
        <dbReference type="ARBA" id="ARBA00022692"/>
    </source>
</evidence>
<dbReference type="FunFam" id="3.30.1150.10:FF:000002">
    <property type="entry name" value="Energy transducer TonB"/>
    <property type="match status" value="1"/>
</dbReference>
<comment type="similarity">
    <text evidence="2">Belongs to the TonB family.</text>
</comment>
<dbReference type="SUPFAM" id="SSF74653">
    <property type="entry name" value="TolA/TonB C-terminal domain"/>
    <property type="match status" value="1"/>
</dbReference>
<dbReference type="Gene3D" id="3.10.450.50">
    <property type="match status" value="2"/>
</dbReference>
<evidence type="ECO:0000256" key="10">
    <source>
        <dbReference type="SAM" id="Phobius"/>
    </source>
</evidence>
<organism evidence="12 13">
    <name type="scientific">Segatella buccae</name>
    <dbReference type="NCBI Taxonomy" id="28126"/>
    <lineage>
        <taxon>Bacteria</taxon>
        <taxon>Pseudomonadati</taxon>
        <taxon>Bacteroidota</taxon>
        <taxon>Bacteroidia</taxon>
        <taxon>Bacteroidales</taxon>
        <taxon>Prevotellaceae</taxon>
        <taxon>Segatella</taxon>
    </lineage>
</organism>
<feature type="domain" description="TonB C-terminal" evidence="11">
    <location>
        <begin position="329"/>
        <end position="420"/>
    </location>
</feature>
<dbReference type="NCBIfam" id="TIGR01352">
    <property type="entry name" value="tonB_Cterm"/>
    <property type="match status" value="1"/>
</dbReference>
<evidence type="ECO:0000256" key="8">
    <source>
        <dbReference type="ARBA" id="ARBA00022989"/>
    </source>
</evidence>
<dbReference type="InterPro" id="IPR037682">
    <property type="entry name" value="TonB_C"/>
</dbReference>
<dbReference type="GO" id="GO:0031992">
    <property type="term" value="F:energy transducer activity"/>
    <property type="evidence" value="ECO:0007669"/>
    <property type="project" value="TreeGrafter"/>
</dbReference>
<keyword evidence="8 10" id="KW-1133">Transmembrane helix</keyword>
<dbReference type="EMBL" id="UGTJ01000001">
    <property type="protein sequence ID" value="SUB80153.1"/>
    <property type="molecule type" value="Genomic_DNA"/>
</dbReference>
<proteinExistence type="inferred from homology"/>
<sequence>METSSKKRPFYILVASLLLVVGIGTDLYLWYRASHKALPKSYDKQYQSTQQTEAPIDTAADIKIIREFYEVSGQDPIPDTIDWMAFRKRHLTQTLIDYIELIGTHCDYDAMTRSQDTPTSFLKTLRVRALKGDWYMVSYYADYEKEWMRIPVRMVTDRDGKRKIGFVTDASQGEKATDSIFYPQVLRMGKVHRNAQSFLQDFYRSYMSTYLTPDLNAPAYRKWLVNHYVAKALRTDGGDGVLYLLCELFSTAVSNKHWQPHYQLKPTKQTGWYEASDGTDADYGRHYVKVEKAGNDYLITDMKSLEEDDEPEDREECFEIVEQMPEFPGGLRKLLEYLGSHTTYPESAQKQGLEGRVIISFVVEKDGSIADAKVERSAAPDLDAEALRVVRAMPLWKPGMHHGDPVRVRFRVPITFRLSE</sequence>
<dbReference type="PANTHER" id="PTHR33446:SF2">
    <property type="entry name" value="PROTEIN TONB"/>
    <property type="match status" value="1"/>
</dbReference>
<evidence type="ECO:0000256" key="7">
    <source>
        <dbReference type="ARBA" id="ARBA00022927"/>
    </source>
</evidence>
<dbReference type="InterPro" id="IPR006260">
    <property type="entry name" value="TonB/TolA_C"/>
</dbReference>